<dbReference type="InterPro" id="IPR046152">
    <property type="entry name" value="DUF6154"/>
</dbReference>
<name>A0A147K6D0_9BACI</name>
<evidence type="ECO:0008006" key="3">
    <source>
        <dbReference type="Google" id="ProtNLM"/>
    </source>
</evidence>
<dbReference type="Proteomes" id="UP000074108">
    <property type="component" value="Unassembled WGS sequence"/>
</dbReference>
<evidence type="ECO:0000313" key="2">
    <source>
        <dbReference type="Proteomes" id="UP000074108"/>
    </source>
</evidence>
<dbReference type="PATRIC" id="fig|1150625.3.peg.2570"/>
<comment type="caution">
    <text evidence="1">The sequence shown here is derived from an EMBL/GenBank/DDBJ whole genome shotgun (WGS) entry which is preliminary data.</text>
</comment>
<keyword evidence="2" id="KW-1185">Reference proteome</keyword>
<dbReference type="Pfam" id="PF19651">
    <property type="entry name" value="DUF6154"/>
    <property type="match status" value="1"/>
</dbReference>
<dbReference type="RefSeq" id="WP_010174434.1">
    <property type="nucleotide sequence ID" value="NZ_LDYG01000037.1"/>
</dbReference>
<accession>A0A147K6D0</accession>
<dbReference type="EMBL" id="LDYG01000037">
    <property type="protein sequence ID" value="KUP05440.1"/>
    <property type="molecule type" value="Genomic_DNA"/>
</dbReference>
<proteinExistence type="predicted"/>
<organism evidence="1 2">
    <name type="scientific">Bacillus coahuilensis p1.1.43</name>
    <dbReference type="NCBI Taxonomy" id="1150625"/>
    <lineage>
        <taxon>Bacteria</taxon>
        <taxon>Bacillati</taxon>
        <taxon>Bacillota</taxon>
        <taxon>Bacilli</taxon>
        <taxon>Bacillales</taxon>
        <taxon>Bacillaceae</taxon>
        <taxon>Bacillus</taxon>
    </lineage>
</organism>
<protein>
    <recommendedName>
        <fullName evidence="3">Cytosolic protein</fullName>
    </recommendedName>
</protein>
<dbReference type="AlphaFoldDB" id="A0A147K6D0"/>
<reference evidence="1 2" key="1">
    <citation type="journal article" date="2016" name="Front. Microbiol.">
        <title>Microevolution Analysis of Bacillus coahuilensis Unveils Differences in Phosphorus Acquisition Strategies and Their Regulation.</title>
        <authorList>
            <person name="Gomez-Lunar Z."/>
            <person name="Hernandez-Gonzalez I."/>
            <person name="Rodriguez-Torres M.D."/>
            <person name="Souza V."/>
            <person name="Olmedo-Alvarez G."/>
        </authorList>
    </citation>
    <scope>NUCLEOTIDE SEQUENCE [LARGE SCALE GENOMIC DNA]</scope>
    <source>
        <strain evidence="2">p1.1.43</strain>
    </source>
</reference>
<gene>
    <name evidence="1" type="ORF">Q75_12075</name>
</gene>
<dbReference type="OrthoDB" id="2381948at2"/>
<sequence length="82" mass="9946">MKLVDELYEMYKGKLRGTEEDLDMITLTVLEHFDRSELIELIEDMKQEELEYFIRLYIVETLKEKILNEENAEERNSAKHLH</sequence>
<dbReference type="STRING" id="1150625.Q75_12075"/>
<evidence type="ECO:0000313" key="1">
    <source>
        <dbReference type="EMBL" id="KUP05440.1"/>
    </source>
</evidence>